<dbReference type="AlphaFoldDB" id="G2QDN5"/>
<evidence type="ECO:0000259" key="13">
    <source>
        <dbReference type="SMART" id="SM01217"/>
    </source>
</evidence>
<comment type="pathway">
    <text evidence="1">Glycan degradation; xylan degradation.</text>
</comment>
<dbReference type="Gene3D" id="3.40.50.1700">
    <property type="entry name" value="Glycoside hydrolase family 3 C-terminal domain"/>
    <property type="match status" value="1"/>
</dbReference>
<evidence type="ECO:0000256" key="10">
    <source>
        <dbReference type="ARBA" id="ARBA00024574"/>
    </source>
</evidence>
<dbReference type="InterPro" id="IPR001764">
    <property type="entry name" value="Glyco_hydro_3_N"/>
</dbReference>
<dbReference type="Gene3D" id="3.20.20.300">
    <property type="entry name" value="Glycoside hydrolase, family 3, N-terminal domain"/>
    <property type="match status" value="1"/>
</dbReference>
<evidence type="ECO:0000256" key="5">
    <source>
        <dbReference type="ARBA" id="ARBA00022801"/>
    </source>
</evidence>
<dbReference type="InterPro" id="IPR002772">
    <property type="entry name" value="Glyco_hydro_3_C"/>
</dbReference>
<dbReference type="UniPathway" id="UPA00114"/>
<dbReference type="OMA" id="CALGKPC"/>
<evidence type="ECO:0000313" key="14">
    <source>
        <dbReference type="EMBL" id="AEO58346.1"/>
    </source>
</evidence>
<dbReference type="InterPro" id="IPR017853">
    <property type="entry name" value="GH"/>
</dbReference>
<keyword evidence="8 14" id="KW-0326">Glycosidase</keyword>
<comment type="similarity">
    <text evidence="2">Belongs to the glycosyl hydrolase 3 family.</text>
</comment>
<reference evidence="14 15" key="1">
    <citation type="journal article" date="2011" name="Nat. Biotechnol.">
        <title>Comparative genomic analysis of the thermophilic biomass-degrading fungi Myceliophthora thermophila and Thielavia terrestris.</title>
        <authorList>
            <person name="Berka R.M."/>
            <person name="Grigoriev I.V."/>
            <person name="Otillar R."/>
            <person name="Salamov A."/>
            <person name="Grimwood J."/>
            <person name="Reid I."/>
            <person name="Ishmael N."/>
            <person name="John T."/>
            <person name="Darmond C."/>
            <person name="Moisan M.-C."/>
            <person name="Henrissat B."/>
            <person name="Coutinho P.M."/>
            <person name="Lombard V."/>
            <person name="Natvig D.O."/>
            <person name="Lindquist E."/>
            <person name="Schmutz J."/>
            <person name="Lucas S."/>
            <person name="Harris P."/>
            <person name="Powlowski J."/>
            <person name="Bellemare A."/>
            <person name="Taylor D."/>
            <person name="Butler G."/>
            <person name="de Vries R.P."/>
            <person name="Allijn I.E."/>
            <person name="van den Brink J."/>
            <person name="Ushinsky S."/>
            <person name="Storms R."/>
            <person name="Powell A.J."/>
            <person name="Paulsen I.T."/>
            <person name="Elbourne L.D.H."/>
            <person name="Baker S.E."/>
            <person name="Magnuson J."/>
            <person name="LaBoissiere S."/>
            <person name="Clutterbuck A.J."/>
            <person name="Martinez D."/>
            <person name="Wogulis M."/>
            <person name="de Leon A.L."/>
            <person name="Rey M.W."/>
            <person name="Tsang A."/>
        </authorList>
    </citation>
    <scope>NUCLEOTIDE SEQUENCE [LARGE SCALE GENOMIC DNA]</scope>
    <source>
        <strain evidence="15">ATCC 42464 / BCRC 31852 / DSM 1799</strain>
    </source>
</reference>
<dbReference type="InterPro" id="IPR044993">
    <property type="entry name" value="BXL"/>
</dbReference>
<name>G2QDN5_THET4</name>
<feature type="signal peptide" evidence="12">
    <location>
        <begin position="1"/>
        <end position="21"/>
    </location>
</feature>
<proteinExistence type="inferred from homology"/>
<dbReference type="GO" id="GO:0046556">
    <property type="term" value="F:alpha-L-arabinofuranosidase activity"/>
    <property type="evidence" value="ECO:0007669"/>
    <property type="project" value="TreeGrafter"/>
</dbReference>
<feature type="domain" description="Fibronectin type III-like" evidence="13">
    <location>
        <begin position="669"/>
        <end position="739"/>
    </location>
</feature>
<dbReference type="InterPro" id="IPR026891">
    <property type="entry name" value="Fn3-like"/>
</dbReference>
<dbReference type="Pfam" id="PF14310">
    <property type="entry name" value="Fn3-like"/>
    <property type="match status" value="1"/>
</dbReference>
<comment type="catalytic activity">
    <reaction evidence="10">
        <text>Hydrolysis of (1-&gt;4)-beta-D-xylans, to remove successive D-xylose residues from the non-reducing termini.</text>
        <dbReference type="EC" id="3.2.1.37"/>
    </reaction>
</comment>
<dbReference type="EMBL" id="CP003004">
    <property type="protein sequence ID" value="AEO58346.1"/>
    <property type="molecule type" value="Genomic_DNA"/>
</dbReference>
<dbReference type="InterPro" id="IPR036881">
    <property type="entry name" value="Glyco_hydro_3_C_sf"/>
</dbReference>
<keyword evidence="9" id="KW-0624">Polysaccharide degradation</keyword>
<organism evidence="14 15">
    <name type="scientific">Thermothelomyces thermophilus (strain ATCC 42464 / BCRC 31852 / DSM 1799)</name>
    <name type="common">Sporotrichum thermophile</name>
    <dbReference type="NCBI Taxonomy" id="573729"/>
    <lineage>
        <taxon>Eukaryota</taxon>
        <taxon>Fungi</taxon>
        <taxon>Dikarya</taxon>
        <taxon>Ascomycota</taxon>
        <taxon>Pezizomycotina</taxon>
        <taxon>Sordariomycetes</taxon>
        <taxon>Sordariomycetidae</taxon>
        <taxon>Sordariales</taxon>
        <taxon>Chaetomiaceae</taxon>
        <taxon>Thermothelomyces</taxon>
    </lineage>
</organism>
<dbReference type="HOGENOM" id="CLU_004542_5_3_1"/>
<evidence type="ECO:0000256" key="3">
    <source>
        <dbReference type="ARBA" id="ARBA00022651"/>
    </source>
</evidence>
<dbReference type="KEGG" id="mtm:MYCTH_50705"/>
<dbReference type="InterPro" id="IPR036962">
    <property type="entry name" value="Glyco_hydro_3_N_sf"/>
</dbReference>
<evidence type="ECO:0000256" key="7">
    <source>
        <dbReference type="ARBA" id="ARBA00023277"/>
    </source>
</evidence>
<dbReference type="Proteomes" id="UP000007322">
    <property type="component" value="Chromosome 3"/>
</dbReference>
<protein>
    <recommendedName>
        <fullName evidence="11">xylan 1,4-beta-xylosidase</fullName>
        <ecNumber evidence="11">3.2.1.37</ecNumber>
    </recommendedName>
</protein>
<keyword evidence="6" id="KW-0325">Glycoprotein</keyword>
<dbReference type="PANTHER" id="PTHR42721">
    <property type="entry name" value="SUGAR HYDROLASE-RELATED"/>
    <property type="match status" value="1"/>
</dbReference>
<dbReference type="PRINTS" id="PR00133">
    <property type="entry name" value="GLHYDRLASE3"/>
</dbReference>
<dbReference type="Pfam" id="PF00933">
    <property type="entry name" value="Glyco_hydro_3"/>
    <property type="match status" value="1"/>
</dbReference>
<dbReference type="OrthoDB" id="47059at2759"/>
<evidence type="ECO:0000313" key="15">
    <source>
        <dbReference type="Proteomes" id="UP000007322"/>
    </source>
</evidence>
<dbReference type="SUPFAM" id="SSF52279">
    <property type="entry name" value="Beta-D-glucan exohydrolase, C-terminal domain"/>
    <property type="match status" value="1"/>
</dbReference>
<evidence type="ECO:0000256" key="2">
    <source>
        <dbReference type="ARBA" id="ARBA00005336"/>
    </source>
</evidence>
<dbReference type="RefSeq" id="XP_003663591.1">
    <property type="nucleotide sequence ID" value="XM_003663543.1"/>
</dbReference>
<dbReference type="SMART" id="SM01217">
    <property type="entry name" value="Fn3_like"/>
    <property type="match status" value="1"/>
</dbReference>
<evidence type="ECO:0000256" key="12">
    <source>
        <dbReference type="SAM" id="SignalP"/>
    </source>
</evidence>
<dbReference type="PANTHER" id="PTHR42721:SF3">
    <property type="entry name" value="BETA-D-XYLOSIDASE 5-RELATED"/>
    <property type="match status" value="1"/>
</dbReference>
<dbReference type="InterPro" id="IPR013783">
    <property type="entry name" value="Ig-like_fold"/>
</dbReference>
<gene>
    <name evidence="14" type="ORF">MYCTH_50705</name>
</gene>
<evidence type="ECO:0000256" key="9">
    <source>
        <dbReference type="ARBA" id="ARBA00023326"/>
    </source>
</evidence>
<sequence>MAFLSSFALAALGALVVPARGGVTYPDCANGPLKSNTVCDTSASPGARAAALVSVMNNNEKLANLVNNSPGVSRLGLSAYQWWNEALHGVAHNRGITWGGEFSAATQFPQAITTSATFDDALIEQIGTIISTEARAFANNGRAHLDFWTPNVNPFRDPRWGRGHETPGEDAFKNKKWAEAFVKGMQGPGPTHRVIATCKHYAAYDLENSGSTTRFNFDAKVSTQDLAEYYLPPFQQCARDSKVGSIMCSYNAVNEIPACANPYLMDTILRKHWNWTDEHQYIVSDCDAVYYLGNANGGHRYKPSYAAAIGASLEAGCDNMCWATGGTAPDPASAFNSGQFSQTTLDTAILRQMQGLVLAGYFDGPGGMYRNLSVADVNTQTAQDTALKAAEGGIVLLKNDGILPLSVNGSNFQVAMIGFWANAADKMLGGYSGSPPFNHDPVTAARSMGITVNYVNGPLTQPNGDTSAALNAAQKSNAVVFFGGIDNTVEKESQDRTSIEWPSGQLALIRRLAETGKPVIVVRLGTHVDDTPLLSIPNVRAILWAGYPGQDGGTAVVKIITGLASPAGRLPATVYPSSYTSQAPFTNMALRPSSSYPGRTYRWYSNAVFPFGHGLHYTNFSVSVRDFPASFAIADLLASCGDSVAYLDLCPFPSVSLNVTNTGTRVSDYVALGFLSGDFGPSPHPIKTLATYKRVFNIEPGETQVAELDWKLESLVRVDEKGNRVLYPGTYTLLVDQPTLANITFILTGEEAVLDSWPQP</sequence>
<feature type="chain" id="PRO_5003436316" description="xylan 1,4-beta-xylosidase" evidence="12">
    <location>
        <begin position="22"/>
        <end position="760"/>
    </location>
</feature>
<dbReference type="EC" id="3.2.1.37" evidence="11"/>
<dbReference type="CDD" id="cd03128">
    <property type="entry name" value="GAT_1"/>
    <property type="match status" value="1"/>
</dbReference>
<dbReference type="SUPFAM" id="SSF51445">
    <property type="entry name" value="(Trans)glycosidases"/>
    <property type="match status" value="1"/>
</dbReference>
<dbReference type="GO" id="GO:0045493">
    <property type="term" value="P:xylan catabolic process"/>
    <property type="evidence" value="ECO:0007669"/>
    <property type="project" value="UniProtKB-UniPathway"/>
</dbReference>
<dbReference type="eggNOG" id="ENOG502QQ55">
    <property type="taxonomic scope" value="Eukaryota"/>
</dbReference>
<evidence type="ECO:0000256" key="8">
    <source>
        <dbReference type="ARBA" id="ARBA00023295"/>
    </source>
</evidence>
<dbReference type="GO" id="GO:0009044">
    <property type="term" value="F:xylan 1,4-beta-xylosidase activity"/>
    <property type="evidence" value="ECO:0007669"/>
    <property type="project" value="UniProtKB-EC"/>
</dbReference>
<keyword evidence="5 14" id="KW-0378">Hydrolase</keyword>
<dbReference type="GeneID" id="11509703"/>
<dbReference type="GO" id="GO:0031222">
    <property type="term" value="P:arabinan catabolic process"/>
    <property type="evidence" value="ECO:0007669"/>
    <property type="project" value="TreeGrafter"/>
</dbReference>
<keyword evidence="15" id="KW-1185">Reference proteome</keyword>
<dbReference type="VEuPathDB" id="FungiDB:MYCTH_50705"/>
<evidence type="ECO:0000256" key="6">
    <source>
        <dbReference type="ARBA" id="ARBA00023180"/>
    </source>
</evidence>
<accession>G2QDN5</accession>
<dbReference type="Pfam" id="PF01915">
    <property type="entry name" value="Glyco_hydro_3_C"/>
    <property type="match status" value="1"/>
</dbReference>
<evidence type="ECO:0000256" key="4">
    <source>
        <dbReference type="ARBA" id="ARBA00022729"/>
    </source>
</evidence>
<evidence type="ECO:0000256" key="11">
    <source>
        <dbReference type="ARBA" id="ARBA00026107"/>
    </source>
</evidence>
<keyword evidence="7" id="KW-0119">Carbohydrate metabolism</keyword>
<keyword evidence="4 12" id="KW-0732">Signal</keyword>
<dbReference type="STRING" id="573729.G2QDN5"/>
<evidence type="ECO:0000256" key="1">
    <source>
        <dbReference type="ARBA" id="ARBA00004851"/>
    </source>
</evidence>
<dbReference type="InParanoid" id="G2QDN5"/>
<keyword evidence="3" id="KW-0858">Xylan degradation</keyword>
<dbReference type="Gene3D" id="2.60.40.10">
    <property type="entry name" value="Immunoglobulins"/>
    <property type="match status" value="1"/>
</dbReference>